<accession>A0A1G6N9Z4</accession>
<organism evidence="1 2">
    <name type="scientific">Nocardioides lianchengensis</name>
    <dbReference type="NCBI Taxonomy" id="1045774"/>
    <lineage>
        <taxon>Bacteria</taxon>
        <taxon>Bacillati</taxon>
        <taxon>Actinomycetota</taxon>
        <taxon>Actinomycetes</taxon>
        <taxon>Propionibacteriales</taxon>
        <taxon>Nocardioidaceae</taxon>
        <taxon>Nocardioides</taxon>
    </lineage>
</organism>
<evidence type="ECO:0000313" key="2">
    <source>
        <dbReference type="Proteomes" id="UP000199034"/>
    </source>
</evidence>
<evidence type="ECO:0000313" key="1">
    <source>
        <dbReference type="EMBL" id="SDC64207.1"/>
    </source>
</evidence>
<keyword evidence="2" id="KW-1185">Reference proteome</keyword>
<gene>
    <name evidence="1" type="ORF">SAMN05421872_103180</name>
</gene>
<reference evidence="1 2" key="1">
    <citation type="submission" date="2016-10" db="EMBL/GenBank/DDBJ databases">
        <authorList>
            <person name="de Groot N.N."/>
        </authorList>
    </citation>
    <scope>NUCLEOTIDE SEQUENCE [LARGE SCALE GENOMIC DNA]</scope>
    <source>
        <strain evidence="1 2">CGMCC 4.6858</strain>
    </source>
</reference>
<dbReference type="RefSeq" id="WP_090852740.1">
    <property type="nucleotide sequence ID" value="NZ_FMZM01000003.1"/>
</dbReference>
<proteinExistence type="predicted"/>
<protein>
    <submittedName>
        <fullName evidence="1">Uncharacterized protein</fullName>
    </submittedName>
</protein>
<dbReference type="EMBL" id="FMZM01000003">
    <property type="protein sequence ID" value="SDC64207.1"/>
    <property type="molecule type" value="Genomic_DNA"/>
</dbReference>
<name>A0A1G6N9Z4_9ACTN</name>
<sequence>MRSRVLGWWRRNPLFVVLWAGFAVTWALRMPASYGSRWDSFLADAAWLLLIGCGVVGLVGRRSSNRTR</sequence>
<dbReference type="AlphaFoldDB" id="A0A1G6N9Z4"/>
<dbReference type="OrthoDB" id="3397040at2"/>
<dbReference type="Proteomes" id="UP000199034">
    <property type="component" value="Unassembled WGS sequence"/>
</dbReference>